<evidence type="ECO:0000313" key="4">
    <source>
        <dbReference type="Proteomes" id="UP001642464"/>
    </source>
</evidence>
<gene>
    <name evidence="3" type="ORF">SCF082_LOCUS47246</name>
</gene>
<protein>
    <submittedName>
        <fullName evidence="3">Uncharacterized protein</fullName>
    </submittedName>
</protein>
<evidence type="ECO:0000313" key="3">
    <source>
        <dbReference type="EMBL" id="CAK9101024.1"/>
    </source>
</evidence>
<feature type="compositionally biased region" description="Basic and acidic residues" evidence="2">
    <location>
        <begin position="356"/>
        <end position="369"/>
    </location>
</feature>
<feature type="coiled-coil region" evidence="1">
    <location>
        <begin position="280"/>
        <end position="307"/>
    </location>
</feature>
<evidence type="ECO:0000256" key="1">
    <source>
        <dbReference type="SAM" id="Coils"/>
    </source>
</evidence>
<proteinExistence type="predicted"/>
<dbReference type="Proteomes" id="UP001642464">
    <property type="component" value="Unassembled WGS sequence"/>
</dbReference>
<name>A0ABP0RK95_9DINO</name>
<comment type="caution">
    <text evidence="3">The sequence shown here is derived from an EMBL/GenBank/DDBJ whole genome shotgun (WGS) entry which is preliminary data.</text>
</comment>
<accession>A0ABP0RK95</accession>
<reference evidence="3 4" key="1">
    <citation type="submission" date="2024-02" db="EMBL/GenBank/DDBJ databases">
        <authorList>
            <person name="Chen Y."/>
            <person name="Shah S."/>
            <person name="Dougan E. K."/>
            <person name="Thang M."/>
            <person name="Chan C."/>
        </authorList>
    </citation>
    <scope>NUCLEOTIDE SEQUENCE [LARGE SCALE GENOMIC DNA]</scope>
</reference>
<dbReference type="EMBL" id="CAXAMM010041740">
    <property type="protein sequence ID" value="CAK9101024.1"/>
    <property type="molecule type" value="Genomic_DNA"/>
</dbReference>
<sequence>MCYYVLRAVIEKRREAIGGVRSFMSLFRCSGGFPDGDRPKGRSEFRAFLRRRQLQDELGLVAAFAPNECGVVIQHVDSQTRRLLVDAPTAKWPSVETGEQPAEMMDQLRKANYLEMRVSTSLTSELRAILEKAVQKKRAQQAVDALLQEVHCAEDHCSISFDDMKKNSGVARLPCGRLPMCSCCEGGSADRVAIRKSVCLHPERMFEGRFSSLLLTEQQCSRSGWSRDCAGNARPGTVFPCFSQRFAFGVAGMATHQQREKEGDSKIPEAEKARLLTGIIEKELEERISLEEKLKALDAERHSEQQKLTSRVSLGAQLSSKMSHFKRALEPLCSLLRGDEKSEVKDASTAETNSKPAEEPPAKRRREEL</sequence>
<feature type="region of interest" description="Disordered" evidence="2">
    <location>
        <begin position="340"/>
        <end position="369"/>
    </location>
</feature>
<organism evidence="3 4">
    <name type="scientific">Durusdinium trenchii</name>
    <dbReference type="NCBI Taxonomy" id="1381693"/>
    <lineage>
        <taxon>Eukaryota</taxon>
        <taxon>Sar</taxon>
        <taxon>Alveolata</taxon>
        <taxon>Dinophyceae</taxon>
        <taxon>Suessiales</taxon>
        <taxon>Symbiodiniaceae</taxon>
        <taxon>Durusdinium</taxon>
    </lineage>
</organism>
<evidence type="ECO:0000256" key="2">
    <source>
        <dbReference type="SAM" id="MobiDB-lite"/>
    </source>
</evidence>
<keyword evidence="4" id="KW-1185">Reference proteome</keyword>
<keyword evidence="1" id="KW-0175">Coiled coil</keyword>